<dbReference type="InterPro" id="IPR046497">
    <property type="entry name" value="DUF6590"/>
</dbReference>
<accession>A0AAD9ZC14</accession>
<comment type="caution">
    <text evidence="3">The sequence shown here is derived from an EMBL/GenBank/DDBJ whole genome shotgun (WGS) entry which is preliminary data.</text>
</comment>
<evidence type="ECO:0000259" key="2">
    <source>
        <dbReference type="Pfam" id="PF20233"/>
    </source>
</evidence>
<keyword evidence="4" id="KW-1185">Reference proteome</keyword>
<evidence type="ECO:0000313" key="4">
    <source>
        <dbReference type="Proteomes" id="UP001276659"/>
    </source>
</evidence>
<dbReference type="EMBL" id="JASNWA010000006">
    <property type="protein sequence ID" value="KAK3175254.1"/>
    <property type="molecule type" value="Genomic_DNA"/>
</dbReference>
<dbReference type="Pfam" id="PF20233">
    <property type="entry name" value="DUF6590"/>
    <property type="match status" value="1"/>
</dbReference>
<feature type="compositionally biased region" description="Polar residues" evidence="1">
    <location>
        <begin position="34"/>
        <end position="46"/>
    </location>
</feature>
<proteinExistence type="predicted"/>
<protein>
    <recommendedName>
        <fullName evidence="2">DUF6590 domain-containing protein</fullName>
    </recommendedName>
</protein>
<dbReference type="Proteomes" id="UP001276659">
    <property type="component" value="Unassembled WGS sequence"/>
</dbReference>
<dbReference type="AlphaFoldDB" id="A0AAD9ZC14"/>
<name>A0AAD9ZC14_9LECA</name>
<gene>
    <name evidence="3" type="ORF">OEA41_002501</name>
</gene>
<evidence type="ECO:0000256" key="1">
    <source>
        <dbReference type="SAM" id="MobiDB-lite"/>
    </source>
</evidence>
<evidence type="ECO:0000313" key="3">
    <source>
        <dbReference type="EMBL" id="KAK3175254.1"/>
    </source>
</evidence>
<reference evidence="3" key="1">
    <citation type="submission" date="2022-11" db="EMBL/GenBank/DDBJ databases">
        <title>Chromosomal genome sequence assembly and mating type (MAT) locus characterization of the leprose asexual lichenized fungus Lepraria neglecta (Nyl.) Erichsen.</title>
        <authorList>
            <person name="Allen J.L."/>
            <person name="Pfeffer B."/>
        </authorList>
    </citation>
    <scope>NUCLEOTIDE SEQUENCE</scope>
    <source>
        <strain evidence="3">Allen 5258</strain>
    </source>
</reference>
<feature type="domain" description="DUF6590" evidence="2">
    <location>
        <begin position="118"/>
        <end position="261"/>
    </location>
</feature>
<sequence length="279" mass="31292">MGFADDWQAGDENSVEPQKNLTGGGQGKYQGKQSSNGLQQRASEGFSQAAGPRSQIQGRLPPPSHAAGLRRNALQNRPLGSIADNRAYRPQYKSRVSAWDPLHPVIQYNTRKDVLKKHQYIRGLIFNAPVHAEDANPTRPTADQEARSISAHSIVFTKPRYLIVVSLHETTYMAIPLFTYEHKGLLGREHCEHEYVSVRDGRIPALGFQAQSRYKQIVTDGTGPRIKELSTAHFANPVSRNYDLPISVCGRLTDESADRLLKFFKDELYRGLGFDKHNK</sequence>
<feature type="region of interest" description="Disordered" evidence="1">
    <location>
        <begin position="1"/>
        <end position="68"/>
    </location>
</feature>
<organism evidence="3 4">
    <name type="scientific">Lepraria neglecta</name>
    <dbReference type="NCBI Taxonomy" id="209136"/>
    <lineage>
        <taxon>Eukaryota</taxon>
        <taxon>Fungi</taxon>
        <taxon>Dikarya</taxon>
        <taxon>Ascomycota</taxon>
        <taxon>Pezizomycotina</taxon>
        <taxon>Lecanoromycetes</taxon>
        <taxon>OSLEUM clade</taxon>
        <taxon>Lecanoromycetidae</taxon>
        <taxon>Lecanorales</taxon>
        <taxon>Lecanorineae</taxon>
        <taxon>Stereocaulaceae</taxon>
        <taxon>Lepraria</taxon>
    </lineage>
</organism>